<dbReference type="Proteomes" id="UP000095008">
    <property type="component" value="Unassembled WGS sequence"/>
</dbReference>
<comment type="similarity">
    <text evidence="1 2">Belongs to the RNase T2 family.</text>
</comment>
<keyword evidence="7" id="KW-1185">Reference proteome</keyword>
<dbReference type="AlphaFoldDB" id="A0A1C2J0F2"/>
<evidence type="ECO:0000313" key="7">
    <source>
        <dbReference type="Proteomes" id="UP000095008"/>
    </source>
</evidence>
<dbReference type="eggNOG" id="COG3719">
    <property type="taxonomic scope" value="Bacteria"/>
</dbReference>
<dbReference type="GO" id="GO:0033897">
    <property type="term" value="F:ribonuclease T2 activity"/>
    <property type="evidence" value="ECO:0007669"/>
    <property type="project" value="InterPro"/>
</dbReference>
<evidence type="ECO:0000256" key="2">
    <source>
        <dbReference type="RuleBase" id="RU004328"/>
    </source>
</evidence>
<gene>
    <name evidence="4" type="ORF">A6M23_18690</name>
    <name evidence="5" type="ORF">A6P07_05080</name>
</gene>
<dbReference type="GO" id="GO:0003723">
    <property type="term" value="F:RNA binding"/>
    <property type="evidence" value="ECO:0007669"/>
    <property type="project" value="InterPro"/>
</dbReference>
<comment type="caution">
    <text evidence="4">The sequence shown here is derived from an EMBL/GenBank/DDBJ whole genome shotgun (WGS) entry which is preliminary data.</text>
</comment>
<dbReference type="InterPro" id="IPR036430">
    <property type="entry name" value="RNase_T2-like_sf"/>
</dbReference>
<dbReference type="EMBL" id="LWSA01000061">
    <property type="protein sequence ID" value="OCX74772.1"/>
    <property type="molecule type" value="Genomic_DNA"/>
</dbReference>
<dbReference type="PANTHER" id="PTHR11240">
    <property type="entry name" value="RIBONUCLEASE T2"/>
    <property type="match status" value="1"/>
</dbReference>
<evidence type="ECO:0000256" key="1">
    <source>
        <dbReference type="ARBA" id="ARBA00007469"/>
    </source>
</evidence>
<evidence type="ECO:0000313" key="6">
    <source>
        <dbReference type="Proteomes" id="UP000094893"/>
    </source>
</evidence>
<name>A0A1C2J0F2_ACITH</name>
<evidence type="ECO:0000256" key="3">
    <source>
        <dbReference type="SAM" id="SignalP"/>
    </source>
</evidence>
<accession>A0A1C2J0F2</accession>
<keyword evidence="3" id="KW-0732">Signal</keyword>
<dbReference type="Pfam" id="PF00445">
    <property type="entry name" value="Ribonuclease_T2"/>
    <property type="match status" value="1"/>
</dbReference>
<dbReference type="SUPFAM" id="SSF55895">
    <property type="entry name" value="Ribonuclease Rh-like"/>
    <property type="match status" value="1"/>
</dbReference>
<dbReference type="Proteomes" id="UP000094893">
    <property type="component" value="Unassembled WGS sequence"/>
</dbReference>
<evidence type="ECO:0000313" key="5">
    <source>
        <dbReference type="EMBL" id="OCX74772.1"/>
    </source>
</evidence>
<feature type="signal peptide" evidence="3">
    <location>
        <begin position="1"/>
        <end position="27"/>
    </location>
</feature>
<dbReference type="EMBL" id="LWRY01000273">
    <property type="protein sequence ID" value="OCX68267.1"/>
    <property type="molecule type" value="Genomic_DNA"/>
</dbReference>
<proteinExistence type="inferred from homology"/>
<dbReference type="STRING" id="930.GCA_002079865_02713"/>
<sequence length="268" mass="30015">MNILRVIKASVLSLGLVGTGLSSSLAAADVPQGMQNFNHYTFAVMWHPGVCATWTNAGAACKDLSPDAKINQEWTMHGLWASRPQSLIASGMNGPTWWHYGCYWYNPGHTLPKDSCANPALNLPAALHQRLYAHMPMANICLDRHEYYKHVACFGESPEQFFPKELDLLDKLNASSFTAFIREHRGQWVERNAILKAFAESFKVKNADALELRCETPGRHSHELEHQGDILTQAWITIHKDKINAFPAPDSLEKGRKGNCAEKIHILN</sequence>
<dbReference type="InterPro" id="IPR001568">
    <property type="entry name" value="RNase_T2-like"/>
</dbReference>
<dbReference type="GO" id="GO:0006401">
    <property type="term" value="P:RNA catabolic process"/>
    <property type="evidence" value="ECO:0007669"/>
    <property type="project" value="TreeGrafter"/>
</dbReference>
<evidence type="ECO:0000313" key="4">
    <source>
        <dbReference type="EMBL" id="OCX68267.1"/>
    </source>
</evidence>
<dbReference type="Gene3D" id="3.90.730.10">
    <property type="entry name" value="Ribonuclease T2-like"/>
    <property type="match status" value="1"/>
</dbReference>
<organism evidence="4 7">
    <name type="scientific">Acidithiobacillus thiooxidans</name>
    <name type="common">Thiobacillus thiooxidans</name>
    <dbReference type="NCBI Taxonomy" id="930"/>
    <lineage>
        <taxon>Bacteria</taxon>
        <taxon>Pseudomonadati</taxon>
        <taxon>Pseudomonadota</taxon>
        <taxon>Acidithiobacillia</taxon>
        <taxon>Acidithiobacillales</taxon>
        <taxon>Acidithiobacillaceae</taxon>
        <taxon>Acidithiobacillus</taxon>
    </lineage>
</organism>
<reference evidence="4 6" key="1">
    <citation type="journal article" date="2016" name="Int. J. Mol. Sci.">
        <title>Comparative genomics of the extreme acidophile Acidithiobacillus thiooxidans reveals intraspecific divergence and niche adaptation.</title>
        <authorList>
            <person name="Zhang X."/>
            <person name="Feng X."/>
            <person name="Tao J."/>
            <person name="Ma L."/>
            <person name="Xiao Y."/>
            <person name="Liang Y."/>
            <person name="Liu X."/>
            <person name="Yin H."/>
        </authorList>
    </citation>
    <scope>NUCLEOTIDE SEQUENCE [LARGE SCALE GENOMIC DNA]</scope>
    <source>
        <strain evidence="5 6">A02</strain>
        <strain evidence="4">DXS-W</strain>
    </source>
</reference>
<feature type="chain" id="PRO_5010467004" evidence="3">
    <location>
        <begin position="28"/>
        <end position="268"/>
    </location>
</feature>
<dbReference type="PANTHER" id="PTHR11240:SF22">
    <property type="entry name" value="RIBONUCLEASE T2"/>
    <property type="match status" value="1"/>
</dbReference>
<protein>
    <submittedName>
        <fullName evidence="4">Ribonuclease I</fullName>
    </submittedName>
</protein>
<dbReference type="OrthoDB" id="4720638at2"/>
<dbReference type="RefSeq" id="WP_024895442.1">
    <property type="nucleotide sequence ID" value="NZ_LWRY01000273.1"/>
</dbReference>